<dbReference type="InterPro" id="IPR002347">
    <property type="entry name" value="SDR_fam"/>
</dbReference>
<dbReference type="CDD" id="cd05233">
    <property type="entry name" value="SDR_c"/>
    <property type="match status" value="1"/>
</dbReference>
<keyword evidence="7" id="KW-1185">Reference proteome</keyword>
<evidence type="ECO:0000313" key="6">
    <source>
        <dbReference type="EMBL" id="KAK8044378.1"/>
    </source>
</evidence>
<name>A0ABR1TCR4_9PEZI</name>
<keyword evidence="4" id="KW-0520">NAD</keyword>
<comment type="similarity">
    <text evidence="1">Belongs to the short-chain dehydrogenases/reductases (SDR) family.</text>
</comment>
<accession>A0ABR1TCR4</accession>
<dbReference type="SUPFAM" id="SSF51735">
    <property type="entry name" value="NAD(P)-binding Rossmann-fold domains"/>
    <property type="match status" value="1"/>
</dbReference>
<evidence type="ECO:0000256" key="1">
    <source>
        <dbReference type="ARBA" id="ARBA00006484"/>
    </source>
</evidence>
<dbReference type="PRINTS" id="PR00081">
    <property type="entry name" value="GDHRDH"/>
</dbReference>
<keyword evidence="3" id="KW-0560">Oxidoreductase</keyword>
<feature type="domain" description="Ketoreductase" evidence="5">
    <location>
        <begin position="21"/>
        <end position="228"/>
    </location>
</feature>
<dbReference type="PANTHER" id="PTHR24321:SF8">
    <property type="entry name" value="ESTRADIOL 17-BETA-DEHYDROGENASE 8-RELATED"/>
    <property type="match status" value="1"/>
</dbReference>
<evidence type="ECO:0000256" key="4">
    <source>
        <dbReference type="ARBA" id="ARBA00023027"/>
    </source>
</evidence>
<sequence length="280" mass="28852">MSLPTPSNTKPALPAQRLLGKTVLVTGAGGAIGLETATRMLQEGANLSLVDISAEALDSAVAKLSAILGQGADDDAQPRRILSIRADCTEEAEVENYTNRTVQKFGRLDCAFLNAGVSYGATSLFDTEVEDYERLMRVNVRSAFLGLKHSARVMRDGPPGGGSIILTSSAAGLRGTPGLIAYSGAKFALRGLAQTAAAELGPLGIRVNTIHPSGVGGSALFREAWRGDAGRVEAARRATPLGRLARAEDVAGVVAFLAGEDAGFLTGGLVKIDGGSVAYG</sequence>
<dbReference type="SMART" id="SM00822">
    <property type="entry name" value="PKS_KR"/>
    <property type="match status" value="1"/>
</dbReference>
<dbReference type="PANTHER" id="PTHR24321">
    <property type="entry name" value="DEHYDROGENASES, SHORT CHAIN"/>
    <property type="match status" value="1"/>
</dbReference>
<dbReference type="Pfam" id="PF13561">
    <property type="entry name" value="adh_short_C2"/>
    <property type="match status" value="1"/>
</dbReference>
<gene>
    <name evidence="6" type="ORF">PG993_004402</name>
</gene>
<organism evidence="6 7">
    <name type="scientific">Apiospora rasikravindrae</name>
    <dbReference type="NCBI Taxonomy" id="990691"/>
    <lineage>
        <taxon>Eukaryota</taxon>
        <taxon>Fungi</taxon>
        <taxon>Dikarya</taxon>
        <taxon>Ascomycota</taxon>
        <taxon>Pezizomycotina</taxon>
        <taxon>Sordariomycetes</taxon>
        <taxon>Xylariomycetidae</taxon>
        <taxon>Amphisphaeriales</taxon>
        <taxon>Apiosporaceae</taxon>
        <taxon>Apiospora</taxon>
    </lineage>
</organism>
<reference evidence="6 7" key="1">
    <citation type="submission" date="2023-01" db="EMBL/GenBank/DDBJ databases">
        <title>Analysis of 21 Apiospora genomes using comparative genomics revels a genus with tremendous synthesis potential of carbohydrate active enzymes and secondary metabolites.</title>
        <authorList>
            <person name="Sorensen T."/>
        </authorList>
    </citation>
    <scope>NUCLEOTIDE SEQUENCE [LARGE SCALE GENOMIC DNA]</scope>
    <source>
        <strain evidence="6 7">CBS 33761</strain>
    </source>
</reference>
<dbReference type="InterPro" id="IPR036291">
    <property type="entry name" value="NAD(P)-bd_dom_sf"/>
</dbReference>
<evidence type="ECO:0000313" key="7">
    <source>
        <dbReference type="Proteomes" id="UP001444661"/>
    </source>
</evidence>
<comment type="caution">
    <text evidence="6">The sequence shown here is derived from an EMBL/GenBank/DDBJ whole genome shotgun (WGS) entry which is preliminary data.</text>
</comment>
<dbReference type="PROSITE" id="PS00061">
    <property type="entry name" value="ADH_SHORT"/>
    <property type="match status" value="1"/>
</dbReference>
<dbReference type="EMBL" id="JAQQWK010000003">
    <property type="protein sequence ID" value="KAK8044378.1"/>
    <property type="molecule type" value="Genomic_DNA"/>
</dbReference>
<evidence type="ECO:0000259" key="5">
    <source>
        <dbReference type="SMART" id="SM00822"/>
    </source>
</evidence>
<dbReference type="InterPro" id="IPR057326">
    <property type="entry name" value="KR_dom"/>
</dbReference>
<evidence type="ECO:0000256" key="2">
    <source>
        <dbReference type="ARBA" id="ARBA00022857"/>
    </source>
</evidence>
<dbReference type="Gene3D" id="3.40.50.720">
    <property type="entry name" value="NAD(P)-binding Rossmann-like Domain"/>
    <property type="match status" value="1"/>
</dbReference>
<proteinExistence type="inferred from homology"/>
<evidence type="ECO:0000256" key="3">
    <source>
        <dbReference type="ARBA" id="ARBA00023002"/>
    </source>
</evidence>
<protein>
    <submittedName>
        <fullName evidence="6">NAD(P)-binding protein</fullName>
    </submittedName>
</protein>
<dbReference type="InterPro" id="IPR020904">
    <property type="entry name" value="Sc_DH/Rdtase_CS"/>
</dbReference>
<dbReference type="Proteomes" id="UP001444661">
    <property type="component" value="Unassembled WGS sequence"/>
</dbReference>
<keyword evidence="2" id="KW-0521">NADP</keyword>